<dbReference type="GeneID" id="87943109"/>
<protein>
    <submittedName>
        <fullName evidence="1">Uncharacterized protein</fullName>
    </submittedName>
</protein>
<dbReference type="EMBL" id="CP137308">
    <property type="protein sequence ID" value="WQF81592.1"/>
    <property type="molecule type" value="Genomic_DNA"/>
</dbReference>
<dbReference type="Proteomes" id="UP001322277">
    <property type="component" value="Chromosome 4"/>
</dbReference>
<dbReference type="AlphaFoldDB" id="A0AAX4IE74"/>
<reference evidence="2" key="1">
    <citation type="journal article" date="2023" name="bioRxiv">
        <title>Complete genome of the Medicago anthracnose fungus, Colletotrichum destructivum, reveals a mini-chromosome-like region within a core chromosome.</title>
        <authorList>
            <person name="Lapalu N."/>
            <person name="Simon A."/>
            <person name="Lu A."/>
            <person name="Plaumann P.-L."/>
            <person name="Amselem J."/>
            <person name="Pigne S."/>
            <person name="Auger A."/>
            <person name="Koch C."/>
            <person name="Dallery J.-F."/>
            <person name="O'Connell R.J."/>
        </authorList>
    </citation>
    <scope>NUCLEOTIDE SEQUENCE [LARGE SCALE GENOMIC DNA]</scope>
    <source>
        <strain evidence="2">CBS 520.97</strain>
    </source>
</reference>
<evidence type="ECO:0000313" key="2">
    <source>
        <dbReference type="Proteomes" id="UP001322277"/>
    </source>
</evidence>
<evidence type="ECO:0000313" key="1">
    <source>
        <dbReference type="EMBL" id="WQF81592.1"/>
    </source>
</evidence>
<proteinExistence type="predicted"/>
<dbReference type="RefSeq" id="XP_062778816.1">
    <property type="nucleotide sequence ID" value="XM_062922765.1"/>
</dbReference>
<organism evidence="1 2">
    <name type="scientific">Colletotrichum destructivum</name>
    <dbReference type="NCBI Taxonomy" id="34406"/>
    <lineage>
        <taxon>Eukaryota</taxon>
        <taxon>Fungi</taxon>
        <taxon>Dikarya</taxon>
        <taxon>Ascomycota</taxon>
        <taxon>Pezizomycotina</taxon>
        <taxon>Sordariomycetes</taxon>
        <taxon>Hypocreomycetidae</taxon>
        <taxon>Glomerellales</taxon>
        <taxon>Glomerellaceae</taxon>
        <taxon>Colletotrichum</taxon>
        <taxon>Colletotrichum destructivum species complex</taxon>
    </lineage>
</organism>
<accession>A0AAX4IE74</accession>
<dbReference type="KEGG" id="cdet:87943109"/>
<keyword evidence="2" id="KW-1185">Reference proteome</keyword>
<gene>
    <name evidence="1" type="ORF">CDEST_06606</name>
</gene>
<sequence>MLQFPYVVPSPSTGYPTYYYERYVAPPSSAQGYLGPLSGLPRPSRPCARLPHQKIATLPSYAPNLLFRFSPRLVSPCPVLFLYTILCVRVFQSLSLACRSWLSRARRVRPSSECMLCI</sequence>
<name>A0AAX4IE74_9PEZI</name>